<gene>
    <name evidence="2" type="ORF">PG915_06450</name>
</gene>
<dbReference type="PANTHER" id="PTHR43685:SF2">
    <property type="entry name" value="GLYCOSYLTRANSFERASE 2-LIKE DOMAIN-CONTAINING PROTEIN"/>
    <property type="match status" value="1"/>
</dbReference>
<dbReference type="AlphaFoldDB" id="A0AAU8BLG1"/>
<evidence type="ECO:0000313" key="2">
    <source>
        <dbReference type="EMBL" id="XCD17164.1"/>
    </source>
</evidence>
<dbReference type="InterPro" id="IPR029044">
    <property type="entry name" value="Nucleotide-diphossugar_trans"/>
</dbReference>
<dbReference type="KEGG" id="vck:PG915_06450"/>
<dbReference type="SUPFAM" id="SSF53448">
    <property type="entry name" value="Nucleotide-diphospho-sugar transferases"/>
    <property type="match status" value="1"/>
</dbReference>
<dbReference type="PANTHER" id="PTHR43685">
    <property type="entry name" value="GLYCOSYLTRANSFERASE"/>
    <property type="match status" value="1"/>
</dbReference>
<accession>A0AAU8BLG1</accession>
<dbReference type="RefSeq" id="WP_353498373.1">
    <property type="nucleotide sequence ID" value="NZ_CP115920.1"/>
</dbReference>
<feature type="domain" description="Glycosyltransferase 2-like" evidence="1">
    <location>
        <begin position="10"/>
        <end position="167"/>
    </location>
</feature>
<dbReference type="Gene3D" id="3.90.550.10">
    <property type="entry name" value="Spore Coat Polysaccharide Biosynthesis Protein SpsA, Chain A"/>
    <property type="match status" value="1"/>
</dbReference>
<protein>
    <submittedName>
        <fullName evidence="2">Glycosyltransferase family 2 protein</fullName>
    </submittedName>
</protein>
<name>A0AAU8BLG1_9VIBR</name>
<dbReference type="Pfam" id="PF00535">
    <property type="entry name" value="Glycos_transf_2"/>
    <property type="match status" value="1"/>
</dbReference>
<sequence>MTSHSTPIVSIVIPNFNCLAYLPQCLQSIEQQTYTHYEILFVDDGSTDGSREYLTELSKTHPHISLILSERGGPGAARNLGVAQAKGEWIAFLDADDLWTHSKLAEQVAFMSEHPNCVLSFTNYEHINEANEFIIPCFQYWPEFQRHIESQSATTGYQMLNHATAMLFKENIVGTSSVMCRRDAYLQVQGFDCELPSASDWDLWLKLSEAGDVSFTNEIRMHYLMRQGSVSSNVPKRIEAMKTIAQRHVSFAQAQCSKAKRFVDERLMDAYCEYASQHKGYFHRTAKHVQTFITYPSVRRFKAMVKTAIIY</sequence>
<evidence type="ECO:0000259" key="1">
    <source>
        <dbReference type="Pfam" id="PF00535"/>
    </source>
</evidence>
<dbReference type="InterPro" id="IPR001173">
    <property type="entry name" value="Glyco_trans_2-like"/>
</dbReference>
<dbReference type="EMBL" id="CP115920">
    <property type="protein sequence ID" value="XCD17164.1"/>
    <property type="molecule type" value="Genomic_DNA"/>
</dbReference>
<dbReference type="InterPro" id="IPR050834">
    <property type="entry name" value="Glycosyltransf_2"/>
</dbReference>
<proteinExistence type="predicted"/>
<reference evidence="2" key="1">
    <citation type="submission" date="2023-01" db="EMBL/GenBank/DDBJ databases">
        <title>Vibrio sp. CB1-14 genome sequencing.</title>
        <authorList>
            <person name="Otstavnykh N."/>
            <person name="Isaeva M."/>
            <person name="Meleshko D."/>
        </authorList>
    </citation>
    <scope>NUCLEOTIDE SEQUENCE</scope>
    <source>
        <strain evidence="2">CB1-14</strain>
    </source>
</reference>
<organism evidence="2">
    <name type="scientific">Vibrio chaetopteri</name>
    <dbReference type="NCBI Taxonomy" id="3016528"/>
    <lineage>
        <taxon>Bacteria</taxon>
        <taxon>Pseudomonadati</taxon>
        <taxon>Pseudomonadota</taxon>
        <taxon>Gammaproteobacteria</taxon>
        <taxon>Vibrionales</taxon>
        <taxon>Vibrionaceae</taxon>
        <taxon>Vibrio</taxon>
    </lineage>
</organism>
<dbReference type="CDD" id="cd00761">
    <property type="entry name" value="Glyco_tranf_GTA_type"/>
    <property type="match status" value="1"/>
</dbReference>